<evidence type="ECO:0000256" key="2">
    <source>
        <dbReference type="ARBA" id="ARBA00022670"/>
    </source>
</evidence>
<dbReference type="Pfam" id="PF18348">
    <property type="entry name" value="SH3_16"/>
    <property type="match status" value="1"/>
</dbReference>
<dbReference type="InterPro" id="IPR051202">
    <property type="entry name" value="Peptidase_C40"/>
</dbReference>
<keyword evidence="7" id="KW-1185">Reference proteome</keyword>
<reference evidence="7" key="1">
    <citation type="journal article" date="2019" name="Int. J. Syst. Evol. Microbiol.">
        <title>The Global Catalogue of Microorganisms (GCM) 10K type strain sequencing project: providing services to taxonomists for standard genome sequencing and annotation.</title>
        <authorList>
            <consortium name="The Broad Institute Genomics Platform"/>
            <consortium name="The Broad Institute Genome Sequencing Center for Infectious Disease"/>
            <person name="Wu L."/>
            <person name="Ma J."/>
        </authorList>
    </citation>
    <scope>NUCLEOTIDE SEQUENCE [LARGE SCALE GENOMIC DNA]</scope>
    <source>
        <strain evidence="7">JCM 3272</strain>
    </source>
</reference>
<evidence type="ECO:0000313" key="7">
    <source>
        <dbReference type="Proteomes" id="UP001501444"/>
    </source>
</evidence>
<comment type="similarity">
    <text evidence="1">Belongs to the peptidase C40 family.</text>
</comment>
<keyword evidence="2" id="KW-0645">Protease</keyword>
<dbReference type="PANTHER" id="PTHR47053">
    <property type="entry name" value="MUREIN DD-ENDOPEPTIDASE MEPH-RELATED"/>
    <property type="match status" value="1"/>
</dbReference>
<dbReference type="InterPro" id="IPR000064">
    <property type="entry name" value="NLP_P60_dom"/>
</dbReference>
<evidence type="ECO:0000313" key="6">
    <source>
        <dbReference type="EMBL" id="GAA2378992.1"/>
    </source>
</evidence>
<gene>
    <name evidence="6" type="ORF">GCM10010170_085320</name>
</gene>
<dbReference type="PROSITE" id="PS51935">
    <property type="entry name" value="NLPC_P60"/>
    <property type="match status" value="1"/>
</dbReference>
<dbReference type="Proteomes" id="UP001501444">
    <property type="component" value="Unassembled WGS sequence"/>
</dbReference>
<keyword evidence="3" id="KW-0378">Hydrolase</keyword>
<dbReference type="PANTHER" id="PTHR47053:SF1">
    <property type="entry name" value="MUREIN DD-ENDOPEPTIDASE MEPH-RELATED"/>
    <property type="match status" value="1"/>
</dbReference>
<dbReference type="InterPro" id="IPR038765">
    <property type="entry name" value="Papain-like_cys_pep_sf"/>
</dbReference>
<evidence type="ECO:0000256" key="3">
    <source>
        <dbReference type="ARBA" id="ARBA00022801"/>
    </source>
</evidence>
<evidence type="ECO:0000256" key="4">
    <source>
        <dbReference type="ARBA" id="ARBA00022807"/>
    </source>
</evidence>
<feature type="domain" description="NlpC/P60" evidence="5">
    <location>
        <begin position="69"/>
        <end position="197"/>
    </location>
</feature>
<dbReference type="SUPFAM" id="SSF54001">
    <property type="entry name" value="Cysteine proteinases"/>
    <property type="match status" value="1"/>
</dbReference>
<name>A0ABP5UF59_9ACTN</name>
<evidence type="ECO:0000259" key="5">
    <source>
        <dbReference type="PROSITE" id="PS51935"/>
    </source>
</evidence>
<sequence length="198" mass="20950">MTVIGVPLADLWRTPAGDERVTQALLGEEVVVEEARPDGWARVILPAQPAPSLDPRGYPGWLRAADLRPATPAEALALARRLMGVPYLWGGLSDAGIDCSGLVHLAWRRLGVPVPRDADDQAAAATAVPPGEERPGDLYFFARPGRRVHHVGIVAGPPPAPGDLAPMLHACGDAGRVVEELPKPDRVDTFAGAARLPI</sequence>
<protein>
    <recommendedName>
        <fullName evidence="5">NlpC/P60 domain-containing protein</fullName>
    </recommendedName>
</protein>
<keyword evidence="4" id="KW-0788">Thiol protease</keyword>
<dbReference type="Gene3D" id="3.90.1720.10">
    <property type="entry name" value="endopeptidase domain like (from Nostoc punctiforme)"/>
    <property type="match status" value="1"/>
</dbReference>
<dbReference type="EMBL" id="BAAARV010000085">
    <property type="protein sequence ID" value="GAA2378992.1"/>
    <property type="molecule type" value="Genomic_DNA"/>
</dbReference>
<accession>A0ABP5UF59</accession>
<dbReference type="InterPro" id="IPR041382">
    <property type="entry name" value="SH3_16"/>
</dbReference>
<evidence type="ECO:0000256" key="1">
    <source>
        <dbReference type="ARBA" id="ARBA00007074"/>
    </source>
</evidence>
<dbReference type="Pfam" id="PF00877">
    <property type="entry name" value="NLPC_P60"/>
    <property type="match status" value="1"/>
</dbReference>
<proteinExistence type="inferred from homology"/>
<dbReference type="RefSeq" id="WP_344618368.1">
    <property type="nucleotide sequence ID" value="NZ_BAAARV010000085.1"/>
</dbReference>
<organism evidence="6 7">
    <name type="scientific">Dactylosporangium salmoneum</name>
    <dbReference type="NCBI Taxonomy" id="53361"/>
    <lineage>
        <taxon>Bacteria</taxon>
        <taxon>Bacillati</taxon>
        <taxon>Actinomycetota</taxon>
        <taxon>Actinomycetes</taxon>
        <taxon>Micromonosporales</taxon>
        <taxon>Micromonosporaceae</taxon>
        <taxon>Dactylosporangium</taxon>
    </lineage>
</organism>
<comment type="caution">
    <text evidence="6">The sequence shown here is derived from an EMBL/GenBank/DDBJ whole genome shotgun (WGS) entry which is preliminary data.</text>
</comment>